<dbReference type="EMBL" id="RWGY01000034">
    <property type="protein sequence ID" value="TVU13340.1"/>
    <property type="molecule type" value="Genomic_DNA"/>
</dbReference>
<feature type="compositionally biased region" description="Low complexity" evidence="1">
    <location>
        <begin position="33"/>
        <end position="53"/>
    </location>
</feature>
<dbReference type="Proteomes" id="UP000324897">
    <property type="component" value="Unassembled WGS sequence"/>
</dbReference>
<feature type="region of interest" description="Disordered" evidence="1">
    <location>
        <begin position="93"/>
        <end position="118"/>
    </location>
</feature>
<proteinExistence type="predicted"/>
<name>A0A5J9TPT6_9POAL</name>
<reference evidence="2 3" key="1">
    <citation type="journal article" date="2019" name="Sci. Rep.">
        <title>A high-quality genome of Eragrostis curvula grass provides insights into Poaceae evolution and supports new strategies to enhance forage quality.</title>
        <authorList>
            <person name="Carballo J."/>
            <person name="Santos B.A.C.M."/>
            <person name="Zappacosta D."/>
            <person name="Garbus I."/>
            <person name="Selva J.P."/>
            <person name="Gallo C.A."/>
            <person name="Diaz A."/>
            <person name="Albertini E."/>
            <person name="Caccamo M."/>
            <person name="Echenique V."/>
        </authorList>
    </citation>
    <scope>NUCLEOTIDE SEQUENCE [LARGE SCALE GENOMIC DNA]</scope>
    <source>
        <strain evidence="3">cv. Victoria</strain>
        <tissue evidence="2">Leaf</tissue>
    </source>
</reference>
<gene>
    <name evidence="2" type="ORF">EJB05_40392</name>
</gene>
<feature type="region of interest" description="Disordered" evidence="1">
    <location>
        <begin position="310"/>
        <end position="341"/>
    </location>
</feature>
<comment type="caution">
    <text evidence="2">The sequence shown here is derived from an EMBL/GenBank/DDBJ whole genome shotgun (WGS) entry which is preliminary data.</text>
</comment>
<dbReference type="AlphaFoldDB" id="A0A5J9TPT6"/>
<keyword evidence="3" id="KW-1185">Reference proteome</keyword>
<organism evidence="2 3">
    <name type="scientific">Eragrostis curvula</name>
    <name type="common">weeping love grass</name>
    <dbReference type="NCBI Taxonomy" id="38414"/>
    <lineage>
        <taxon>Eukaryota</taxon>
        <taxon>Viridiplantae</taxon>
        <taxon>Streptophyta</taxon>
        <taxon>Embryophyta</taxon>
        <taxon>Tracheophyta</taxon>
        <taxon>Spermatophyta</taxon>
        <taxon>Magnoliopsida</taxon>
        <taxon>Liliopsida</taxon>
        <taxon>Poales</taxon>
        <taxon>Poaceae</taxon>
        <taxon>PACMAD clade</taxon>
        <taxon>Chloridoideae</taxon>
        <taxon>Eragrostideae</taxon>
        <taxon>Eragrostidinae</taxon>
        <taxon>Eragrostis</taxon>
    </lineage>
</organism>
<evidence type="ECO:0000313" key="3">
    <source>
        <dbReference type="Proteomes" id="UP000324897"/>
    </source>
</evidence>
<feature type="compositionally biased region" description="Basic and acidic residues" evidence="1">
    <location>
        <begin position="310"/>
        <end position="330"/>
    </location>
</feature>
<dbReference type="Gramene" id="TVU13340">
    <property type="protein sequence ID" value="TVU13340"/>
    <property type="gene ID" value="EJB05_40392"/>
</dbReference>
<evidence type="ECO:0000313" key="2">
    <source>
        <dbReference type="EMBL" id="TVU13340.1"/>
    </source>
</evidence>
<evidence type="ECO:0000256" key="1">
    <source>
        <dbReference type="SAM" id="MobiDB-lite"/>
    </source>
</evidence>
<feature type="non-terminal residue" evidence="2">
    <location>
        <position position="1"/>
    </location>
</feature>
<protein>
    <submittedName>
        <fullName evidence="2">Uncharacterized protein</fullName>
    </submittedName>
</protein>
<dbReference type="OrthoDB" id="10658235at2759"/>
<sequence>MEDQTQMLAFPAATLVGIYGGPDATRPRRSRGSRQPSSSSRPSASAAASLTRPSSTAPLLPVRVAKDQIMVDELVSYFQHRILRAPRVTQLRWPSSHQSKTKALARRHSSRRSRALSPAWHAVHAPAAPRHCRQSPNRQYTLKHPLSSRFRQASAKSGALPGVRQIAVARFAVAPPLHPVTPLLHPVAVTVTRVDAAAPPLNLGATPPLHLTSTEGRAGGLVALLLGRHDVAVQEAADAGGRTVFLEDDAFWMASVMRHGDVVFPAGGAQARRGYERGGGRIKEEGEDRARSMRTCCKLDEKMKAHDVGSNKNNEAKKMKDKTMETKETPKVGGGPRTWELGTTKKGYAGPAFGEVITRFKEEKPSGKRKKEVVVRLTEGFLEYMANQEYFPPQPVPFMMDLEAFAMEEKFLAQEKALCEYRDNVLKQYKELGYAEMLLKVTDEEKE</sequence>
<accession>A0A5J9TPT6</accession>
<feature type="region of interest" description="Disordered" evidence="1">
    <location>
        <begin position="17"/>
        <end position="53"/>
    </location>
</feature>
<feature type="compositionally biased region" description="Basic residues" evidence="1">
    <location>
        <begin position="99"/>
        <end position="114"/>
    </location>
</feature>